<evidence type="ECO:0000256" key="1">
    <source>
        <dbReference type="SAM" id="MobiDB-lite"/>
    </source>
</evidence>
<keyword evidence="4" id="KW-1185">Reference proteome</keyword>
<dbReference type="InterPro" id="IPR007577">
    <property type="entry name" value="GlycoTrfase_DXD_sugar-bd_CS"/>
</dbReference>
<reference evidence="3 4" key="1">
    <citation type="submission" date="2024-11" db="EMBL/GenBank/DDBJ databases">
        <title>Chromosome-level genome assembly of Eucalyptus globulus Labill. provides insights into its genome evolution.</title>
        <authorList>
            <person name="Li X."/>
        </authorList>
    </citation>
    <scope>NUCLEOTIDE SEQUENCE [LARGE SCALE GENOMIC DNA]</scope>
    <source>
        <strain evidence="3">CL2024</strain>
        <tissue evidence="3">Fresh tender leaves</tissue>
    </source>
</reference>
<dbReference type="SUPFAM" id="SSF53448">
    <property type="entry name" value="Nucleotide-diphospho-sugar transferases"/>
    <property type="match status" value="1"/>
</dbReference>
<organism evidence="3 4">
    <name type="scientific">Eucalyptus globulus</name>
    <name type="common">Tasmanian blue gum</name>
    <dbReference type="NCBI Taxonomy" id="34317"/>
    <lineage>
        <taxon>Eukaryota</taxon>
        <taxon>Viridiplantae</taxon>
        <taxon>Streptophyta</taxon>
        <taxon>Embryophyta</taxon>
        <taxon>Tracheophyta</taxon>
        <taxon>Spermatophyta</taxon>
        <taxon>Magnoliopsida</taxon>
        <taxon>eudicotyledons</taxon>
        <taxon>Gunneridae</taxon>
        <taxon>Pentapetalae</taxon>
        <taxon>rosids</taxon>
        <taxon>malvids</taxon>
        <taxon>Myrtales</taxon>
        <taxon>Myrtaceae</taxon>
        <taxon>Myrtoideae</taxon>
        <taxon>Eucalypteae</taxon>
        <taxon>Eucalyptus</taxon>
    </lineage>
</organism>
<dbReference type="InterPro" id="IPR007652">
    <property type="entry name" value="A1-4-GlycosylTfrase_dom"/>
</dbReference>
<feature type="region of interest" description="Disordered" evidence="1">
    <location>
        <begin position="86"/>
        <end position="105"/>
    </location>
</feature>
<dbReference type="EMBL" id="JBJKBG010000011">
    <property type="protein sequence ID" value="KAL3717045.1"/>
    <property type="molecule type" value="Genomic_DNA"/>
</dbReference>
<proteinExistence type="predicted"/>
<dbReference type="Gene3D" id="3.90.550.20">
    <property type="match status" value="1"/>
</dbReference>
<name>A0ABD3ISM9_EUCGL</name>
<evidence type="ECO:0000313" key="3">
    <source>
        <dbReference type="EMBL" id="KAL3717045.1"/>
    </source>
</evidence>
<dbReference type="Proteomes" id="UP001634007">
    <property type="component" value="Unassembled WGS sequence"/>
</dbReference>
<dbReference type="AlphaFoldDB" id="A0ABD3ISM9"/>
<gene>
    <name evidence="3" type="ORF">ACJRO7_008599</name>
</gene>
<feature type="domain" description="Alpha 1,4-glycosyltransferase" evidence="2">
    <location>
        <begin position="305"/>
        <end position="429"/>
    </location>
</feature>
<feature type="compositionally biased region" description="Acidic residues" evidence="1">
    <location>
        <begin position="86"/>
        <end position="96"/>
    </location>
</feature>
<dbReference type="InterPro" id="IPR044789">
    <property type="entry name" value="Put_A1-4-GlycosylTfrase_plant"/>
</dbReference>
<dbReference type="InterPro" id="IPR029044">
    <property type="entry name" value="Nucleotide-diphossugar_trans"/>
</dbReference>
<evidence type="ECO:0000313" key="4">
    <source>
        <dbReference type="Proteomes" id="UP001634007"/>
    </source>
</evidence>
<dbReference type="PANTHER" id="PTHR46781:SF2">
    <property type="entry name" value="ALPHA 1,4-GLYCOSYLTRANSFERASE FAMILY PROTEIN"/>
    <property type="match status" value="1"/>
</dbReference>
<accession>A0ABD3ISM9</accession>
<dbReference type="Pfam" id="PF04488">
    <property type="entry name" value="Gly_transf_sug"/>
    <property type="match status" value="1"/>
</dbReference>
<dbReference type="PANTHER" id="PTHR46781">
    <property type="entry name" value="ALPHA 1,4-GLYCOSYLTRANSFERASE FAMILY PROTEIN"/>
    <property type="match status" value="1"/>
</dbReference>
<sequence>MKLSKLSRKALDHRAARHAKPFALTVITLAGVFFIVSSDTAISDVSLRSLPFNNSASDQQEARRPEFVILPSAVHSLQLQSITEEFGEASEEDDPDDHSSYPLVPPVNVTEEERIRWLRENLVNFDILKSDNTARKFHSRVARFLGQGCSSQFFMTWISPASSFGSRELLGVESLFRAHPKGCLVIVSRTMDSRRGRKILKPVTDLGFKVLAATPDLAQLLRRTPAEAWFDELRKGNKDPGEIPLAQNLSNLIRLAVLYRYGGVYLDTDFIILKDISPLRNCIGAQSINPVSGNWTRLNNAAMVFDRHHPLLRKFMQEFALTFDGSKWGHNGPYLVSRVVERVESRVGYRGRFSVMPPMAFYPVGWTHIGSLFGSPRSKGDARWVEAKIAQLSEDTYGVHLWNKQSRGLRIEEGSVMARLIADNCVNCERIYSS</sequence>
<protein>
    <recommendedName>
        <fullName evidence="2">Alpha 1,4-glycosyltransferase domain-containing protein</fullName>
    </recommendedName>
</protein>
<dbReference type="Pfam" id="PF04572">
    <property type="entry name" value="Gb3_synth"/>
    <property type="match status" value="1"/>
</dbReference>
<comment type="caution">
    <text evidence="3">The sequence shown here is derived from an EMBL/GenBank/DDBJ whole genome shotgun (WGS) entry which is preliminary data.</text>
</comment>
<evidence type="ECO:0000259" key="2">
    <source>
        <dbReference type="Pfam" id="PF04572"/>
    </source>
</evidence>